<feature type="signal peptide" evidence="5">
    <location>
        <begin position="1"/>
        <end position="28"/>
    </location>
</feature>
<evidence type="ECO:0000256" key="5">
    <source>
        <dbReference type="SAM" id="SignalP"/>
    </source>
</evidence>
<dbReference type="EMBL" id="CP144697">
    <property type="protein sequence ID" value="WVZ14559.1"/>
    <property type="molecule type" value="Genomic_DNA"/>
</dbReference>
<evidence type="ECO:0000313" key="6">
    <source>
        <dbReference type="EMBL" id="WVZ14559.1"/>
    </source>
</evidence>
<dbReference type="Pfam" id="PF00197">
    <property type="entry name" value="Kunitz_legume"/>
    <property type="match status" value="1"/>
</dbReference>
<dbReference type="Gene3D" id="2.80.10.50">
    <property type="match status" value="1"/>
</dbReference>
<dbReference type="PANTHER" id="PTHR33107">
    <property type="entry name" value="KUNITZ TRYPSIN INHIBITOR 2"/>
    <property type="match status" value="1"/>
</dbReference>
<dbReference type="PANTHER" id="PTHR33107:SF21">
    <property type="entry name" value="KUNITZ FAMILY TRYPSIN AND PROTEASE INHIBITOR PROTEIN"/>
    <property type="match status" value="1"/>
</dbReference>
<feature type="chain" id="PRO_5042950649" evidence="5">
    <location>
        <begin position="29"/>
        <end position="129"/>
    </location>
</feature>
<keyword evidence="4" id="KW-0812">Transmembrane</keyword>
<evidence type="ECO:0000256" key="4">
    <source>
        <dbReference type="SAM" id="Phobius"/>
    </source>
</evidence>
<sequence length="129" mass="14362">MKPKQVVVVVSFLLPLLAFLSNLPIAFSDDAPERVLDVSRNPLETYLHYYIVPAIIGPEGGGLKLAKTGNSDCPLTVLQDKSELYQGKSVKFSITAGNSSIIRIGTHQYILNLIIFLKTLVFYYCFHML</sequence>
<dbReference type="InterPro" id="IPR002160">
    <property type="entry name" value="Prot_inh_Kunz-lg"/>
</dbReference>
<evidence type="ECO:0000313" key="7">
    <source>
        <dbReference type="Proteomes" id="UP001374535"/>
    </source>
</evidence>
<evidence type="ECO:0000256" key="2">
    <source>
        <dbReference type="ARBA" id="ARBA00022900"/>
    </source>
</evidence>
<keyword evidence="5" id="KW-0732">Signal</keyword>
<organism evidence="6 7">
    <name type="scientific">Vigna mungo</name>
    <name type="common">Black gram</name>
    <name type="synonym">Phaseolus mungo</name>
    <dbReference type="NCBI Taxonomy" id="3915"/>
    <lineage>
        <taxon>Eukaryota</taxon>
        <taxon>Viridiplantae</taxon>
        <taxon>Streptophyta</taxon>
        <taxon>Embryophyta</taxon>
        <taxon>Tracheophyta</taxon>
        <taxon>Spermatophyta</taxon>
        <taxon>Magnoliopsida</taxon>
        <taxon>eudicotyledons</taxon>
        <taxon>Gunneridae</taxon>
        <taxon>Pentapetalae</taxon>
        <taxon>rosids</taxon>
        <taxon>fabids</taxon>
        <taxon>Fabales</taxon>
        <taxon>Fabaceae</taxon>
        <taxon>Papilionoideae</taxon>
        <taxon>50 kb inversion clade</taxon>
        <taxon>NPAAA clade</taxon>
        <taxon>indigoferoid/millettioid clade</taxon>
        <taxon>Phaseoleae</taxon>
        <taxon>Vigna</taxon>
    </lineage>
</organism>
<dbReference type="SUPFAM" id="SSF50386">
    <property type="entry name" value="STI-like"/>
    <property type="match status" value="1"/>
</dbReference>
<accession>A0AAQ3S0A5</accession>
<name>A0AAQ3S0A5_VIGMU</name>
<feature type="transmembrane region" description="Helical" evidence="4">
    <location>
        <begin position="109"/>
        <end position="126"/>
    </location>
</feature>
<proteinExistence type="predicted"/>
<dbReference type="PRINTS" id="PR00291">
    <property type="entry name" value="KUNITZINHBTR"/>
</dbReference>
<dbReference type="Proteomes" id="UP001374535">
    <property type="component" value="Chromosome 4"/>
</dbReference>
<evidence type="ECO:0000256" key="3">
    <source>
        <dbReference type="ARBA" id="ARBA00023157"/>
    </source>
</evidence>
<gene>
    <name evidence="6" type="ORF">V8G54_012125</name>
</gene>
<evidence type="ECO:0000256" key="1">
    <source>
        <dbReference type="ARBA" id="ARBA00022690"/>
    </source>
</evidence>
<keyword evidence="3" id="KW-1015">Disulfide bond</keyword>
<protein>
    <submittedName>
        <fullName evidence="6">Uncharacterized protein</fullName>
    </submittedName>
</protein>
<keyword evidence="7" id="KW-1185">Reference proteome</keyword>
<dbReference type="AlphaFoldDB" id="A0AAQ3S0A5"/>
<keyword evidence="4" id="KW-0472">Membrane</keyword>
<dbReference type="InterPro" id="IPR011065">
    <property type="entry name" value="Kunitz_inhibitor_STI-like_sf"/>
</dbReference>
<keyword evidence="1" id="KW-0646">Protease inhibitor</keyword>
<reference evidence="6 7" key="1">
    <citation type="journal article" date="2023" name="Life. Sci Alliance">
        <title>Evolutionary insights into 3D genome organization and epigenetic landscape of Vigna mungo.</title>
        <authorList>
            <person name="Junaid A."/>
            <person name="Singh B."/>
            <person name="Bhatia S."/>
        </authorList>
    </citation>
    <scope>NUCLEOTIDE SEQUENCE [LARGE SCALE GENOMIC DNA]</scope>
    <source>
        <strain evidence="6">Urdbean</strain>
    </source>
</reference>
<keyword evidence="2" id="KW-0722">Serine protease inhibitor</keyword>
<keyword evidence="4" id="KW-1133">Transmembrane helix</keyword>
<dbReference type="GO" id="GO:0004867">
    <property type="term" value="F:serine-type endopeptidase inhibitor activity"/>
    <property type="evidence" value="ECO:0007669"/>
    <property type="project" value="UniProtKB-KW"/>
</dbReference>